<dbReference type="InterPro" id="IPR046469">
    <property type="entry name" value="SAM_HAT_N"/>
</dbReference>
<protein>
    <recommendedName>
        <fullName evidence="3">S-adenosyl-l-methionine hydroxide adenosyltransferase N-terminal domain-containing protein</fullName>
    </recommendedName>
</protein>
<dbReference type="Pfam" id="PF01887">
    <property type="entry name" value="SAM_HAT_N"/>
    <property type="match status" value="1"/>
</dbReference>
<dbReference type="InterPro" id="IPR002747">
    <property type="entry name" value="SAM_OH_AdoTrfase"/>
</dbReference>
<accession>X1UDT2</accession>
<keyword evidence="1" id="KW-0949">S-adenosyl-L-methionine</keyword>
<dbReference type="Gene3D" id="2.40.30.90">
    <property type="entry name" value="Bacterial fluorinating enzyme like"/>
    <property type="match status" value="1"/>
</dbReference>
<feature type="domain" description="S-adenosyl-l-methionine hydroxide adenosyltransferase N-terminal" evidence="3">
    <location>
        <begin position="4"/>
        <end position="148"/>
    </location>
</feature>
<dbReference type="PANTHER" id="PTHR35092">
    <property type="entry name" value="CHLORINASE MJ1651"/>
    <property type="match status" value="1"/>
</dbReference>
<dbReference type="PANTHER" id="PTHR35092:SF1">
    <property type="entry name" value="CHLORINASE MJ1651"/>
    <property type="match status" value="1"/>
</dbReference>
<dbReference type="SUPFAM" id="SSF102522">
    <property type="entry name" value="Bacterial fluorinating enzyme, N-terminal domain"/>
    <property type="match status" value="1"/>
</dbReference>
<organism evidence="4">
    <name type="scientific">marine sediment metagenome</name>
    <dbReference type="NCBI Taxonomy" id="412755"/>
    <lineage>
        <taxon>unclassified sequences</taxon>
        <taxon>metagenomes</taxon>
        <taxon>ecological metagenomes</taxon>
    </lineage>
</organism>
<dbReference type="InterPro" id="IPR023227">
    <property type="entry name" value="SAM_OH_AdoTrfase_C_sf"/>
</dbReference>
<evidence type="ECO:0000256" key="1">
    <source>
        <dbReference type="ARBA" id="ARBA00022691"/>
    </source>
</evidence>
<dbReference type="InterPro" id="IPR023228">
    <property type="entry name" value="SAM_OH_AdoTrfase_N_sf"/>
</dbReference>
<evidence type="ECO:0000313" key="4">
    <source>
        <dbReference type="EMBL" id="GAJ01747.1"/>
    </source>
</evidence>
<comment type="caution">
    <text evidence="4">The sequence shown here is derived from an EMBL/GenBank/DDBJ whole genome shotgun (WGS) entry which is preliminary data.</text>
</comment>
<reference evidence="4" key="1">
    <citation type="journal article" date="2014" name="Front. Microbiol.">
        <title>High frequency of phylogenetically diverse reductive dehalogenase-homologous genes in deep subseafloor sedimentary metagenomes.</title>
        <authorList>
            <person name="Kawai M."/>
            <person name="Futagami T."/>
            <person name="Toyoda A."/>
            <person name="Takaki Y."/>
            <person name="Nishi S."/>
            <person name="Hori S."/>
            <person name="Arai W."/>
            <person name="Tsubouchi T."/>
            <person name="Morono Y."/>
            <person name="Uchiyama I."/>
            <person name="Ito T."/>
            <person name="Fujiyama A."/>
            <person name="Inagaki F."/>
            <person name="Takami H."/>
        </authorList>
    </citation>
    <scope>NUCLEOTIDE SEQUENCE</scope>
    <source>
        <strain evidence="4">Expedition CK06-06</strain>
    </source>
</reference>
<dbReference type="AlphaFoldDB" id="X1UDT2"/>
<feature type="non-terminal residue" evidence="4">
    <location>
        <position position="208"/>
    </location>
</feature>
<dbReference type="Gene3D" id="3.40.50.10790">
    <property type="entry name" value="S-adenosyl-l-methionine hydroxide adenosyltransferase, N-terminal"/>
    <property type="match status" value="1"/>
</dbReference>
<comment type="similarity">
    <text evidence="2">Belongs to the SAM hydrolase / SAM-dependent halogenase family.</text>
</comment>
<sequence length="208" mass="22916">MKIITFLTDFGTKNGYVAQMKGVAASKTYARLVDITHEITPHNIREGAFILQTTVPYFPPGTVHVAVVDPGVGTDRRGIVIATRTQILVGPDNGLLTPAAKSLGDFAVYEIKNKKFMSNLISNTFHGRDVFTHIASQIINEIEFDEIGPIINDYVDLDFGKTDVTDKTATGKVICIDSFGNIITNIDGRKLTHVLDYRKKIMAFIGKK</sequence>
<dbReference type="SUPFAM" id="SSF101852">
    <property type="entry name" value="Bacterial fluorinating enzyme, C-terminal domain"/>
    <property type="match status" value="1"/>
</dbReference>
<evidence type="ECO:0000259" key="3">
    <source>
        <dbReference type="Pfam" id="PF01887"/>
    </source>
</evidence>
<name>X1UDT2_9ZZZZ</name>
<dbReference type="EMBL" id="BARW01018741">
    <property type="protein sequence ID" value="GAJ01747.1"/>
    <property type="molecule type" value="Genomic_DNA"/>
</dbReference>
<proteinExistence type="inferred from homology"/>
<gene>
    <name evidence="4" type="ORF">S12H4_32021</name>
</gene>
<evidence type="ECO:0000256" key="2">
    <source>
        <dbReference type="ARBA" id="ARBA00024035"/>
    </source>
</evidence>